<keyword evidence="3" id="KW-1185">Reference proteome</keyword>
<feature type="region of interest" description="Disordered" evidence="1">
    <location>
        <begin position="1"/>
        <end position="38"/>
    </location>
</feature>
<evidence type="ECO:0000313" key="2">
    <source>
        <dbReference type="EMBL" id="MFC7182087.1"/>
    </source>
</evidence>
<sequence length="56" mass="5252">ACGTGGGCGPCGGPAAAADAPASEPVADDAAGTDEARTDLVRVRRRGAGTELAPNA</sequence>
<organism evidence="2 3">
    <name type="scientific">Kitasatospora paranensis</name>
    <dbReference type="NCBI Taxonomy" id="258053"/>
    <lineage>
        <taxon>Bacteria</taxon>
        <taxon>Bacillati</taxon>
        <taxon>Actinomycetota</taxon>
        <taxon>Actinomycetes</taxon>
        <taxon>Kitasatosporales</taxon>
        <taxon>Streptomycetaceae</taxon>
        <taxon>Kitasatospora</taxon>
    </lineage>
</organism>
<gene>
    <name evidence="2" type="ORF">ACFQMG_21290</name>
</gene>
<comment type="caution">
    <text evidence="2">The sequence shown here is derived from an EMBL/GenBank/DDBJ whole genome shotgun (WGS) entry which is preliminary data.</text>
</comment>
<name>A0ABW2G1K6_9ACTN</name>
<protein>
    <submittedName>
        <fullName evidence="2">Biotin synthase BioB</fullName>
    </submittedName>
</protein>
<evidence type="ECO:0000313" key="3">
    <source>
        <dbReference type="Proteomes" id="UP001596435"/>
    </source>
</evidence>
<feature type="compositionally biased region" description="Gly residues" evidence="1">
    <location>
        <begin position="1"/>
        <end position="12"/>
    </location>
</feature>
<proteinExistence type="predicted"/>
<feature type="non-terminal residue" evidence="2">
    <location>
        <position position="1"/>
    </location>
</feature>
<accession>A0ABW2G1K6</accession>
<dbReference type="Proteomes" id="UP001596435">
    <property type="component" value="Unassembled WGS sequence"/>
</dbReference>
<feature type="compositionally biased region" description="Low complexity" evidence="1">
    <location>
        <begin position="13"/>
        <end position="30"/>
    </location>
</feature>
<reference evidence="3" key="1">
    <citation type="journal article" date="2019" name="Int. J. Syst. Evol. Microbiol.">
        <title>The Global Catalogue of Microorganisms (GCM) 10K type strain sequencing project: providing services to taxonomists for standard genome sequencing and annotation.</title>
        <authorList>
            <consortium name="The Broad Institute Genomics Platform"/>
            <consortium name="The Broad Institute Genome Sequencing Center for Infectious Disease"/>
            <person name="Wu L."/>
            <person name="Ma J."/>
        </authorList>
    </citation>
    <scope>NUCLEOTIDE SEQUENCE [LARGE SCALE GENOMIC DNA]</scope>
    <source>
        <strain evidence="3">CGMCC 1.12859</strain>
    </source>
</reference>
<evidence type="ECO:0000256" key="1">
    <source>
        <dbReference type="SAM" id="MobiDB-lite"/>
    </source>
</evidence>
<dbReference type="EMBL" id="JBHTAJ010000041">
    <property type="protein sequence ID" value="MFC7182087.1"/>
    <property type="molecule type" value="Genomic_DNA"/>
</dbReference>